<keyword evidence="4" id="KW-1185">Reference proteome</keyword>
<dbReference type="Proteomes" id="UP000241769">
    <property type="component" value="Unassembled WGS sequence"/>
</dbReference>
<evidence type="ECO:0000256" key="2">
    <source>
        <dbReference type="SAM" id="Phobius"/>
    </source>
</evidence>
<comment type="caution">
    <text evidence="3">The sequence shown here is derived from an EMBL/GenBank/DDBJ whole genome shotgun (WGS) entry which is preliminary data.</text>
</comment>
<sequence>MSELLLYIVATAVVLAGVAYFFIKQREQEALDRRTSTKQQGRGKKEPKAPKEPKERKPREEKPKSASKPAAKKEQPAPVVTSSKKKKSKDEDETKGVLEFLKGKKFTTDKSEKTAQAKVKTAPAQTQQKAPKPARIEYNSDSETDSEDEGYDLIKRKVKSTKEKAEEVAGAAVDAVTGENQSQKKKKFFTKAEEAEYKAKREAAKAEREARKNRPPGEKRERRKKQEGDEEGEFTSPKERRPRRERAPRGEGEEGAEEEGERRRKFPPREPDAAPVFAADYETADMDNLLNSLTSFYNANPQAGRTKKTRPAKQESEGKAEEADE</sequence>
<gene>
    <name evidence="3" type="ORF">PROFUN_07903</name>
</gene>
<protein>
    <submittedName>
        <fullName evidence="3">Uncharacterized protein</fullName>
    </submittedName>
</protein>
<reference evidence="3 4" key="1">
    <citation type="journal article" date="2018" name="Genome Biol. Evol.">
        <title>Multiple Roots of Fruiting Body Formation in Amoebozoa.</title>
        <authorList>
            <person name="Hillmann F."/>
            <person name="Forbes G."/>
            <person name="Novohradska S."/>
            <person name="Ferling I."/>
            <person name="Riege K."/>
            <person name="Groth M."/>
            <person name="Westermann M."/>
            <person name="Marz M."/>
            <person name="Spaller T."/>
            <person name="Winckler T."/>
            <person name="Schaap P."/>
            <person name="Glockner G."/>
        </authorList>
    </citation>
    <scope>NUCLEOTIDE SEQUENCE [LARGE SCALE GENOMIC DNA]</scope>
    <source>
        <strain evidence="3 4">Jena</strain>
    </source>
</reference>
<proteinExistence type="predicted"/>
<feature type="compositionally biased region" description="Low complexity" evidence="1">
    <location>
        <begin position="168"/>
        <end position="179"/>
    </location>
</feature>
<organism evidence="3 4">
    <name type="scientific">Planoprotostelium fungivorum</name>
    <dbReference type="NCBI Taxonomy" id="1890364"/>
    <lineage>
        <taxon>Eukaryota</taxon>
        <taxon>Amoebozoa</taxon>
        <taxon>Evosea</taxon>
        <taxon>Variosea</taxon>
        <taxon>Cavosteliida</taxon>
        <taxon>Cavosteliaceae</taxon>
        <taxon>Planoprotostelium</taxon>
    </lineage>
</organism>
<feature type="compositionally biased region" description="Acidic residues" evidence="1">
    <location>
        <begin position="140"/>
        <end position="151"/>
    </location>
</feature>
<keyword evidence="2" id="KW-0812">Transmembrane</keyword>
<evidence type="ECO:0000313" key="4">
    <source>
        <dbReference type="Proteomes" id="UP000241769"/>
    </source>
</evidence>
<feature type="transmembrane region" description="Helical" evidence="2">
    <location>
        <begin position="6"/>
        <end position="23"/>
    </location>
</feature>
<feature type="compositionally biased region" description="Basic and acidic residues" evidence="1">
    <location>
        <begin position="43"/>
        <end position="64"/>
    </location>
</feature>
<dbReference type="EMBL" id="MDYQ01000059">
    <property type="protein sequence ID" value="PRP84653.1"/>
    <property type="molecule type" value="Genomic_DNA"/>
</dbReference>
<feature type="compositionally biased region" description="Basic and acidic residues" evidence="1">
    <location>
        <begin position="312"/>
        <end position="325"/>
    </location>
</feature>
<feature type="compositionally biased region" description="Basic and acidic residues" evidence="1">
    <location>
        <begin position="152"/>
        <end position="167"/>
    </location>
</feature>
<feature type="region of interest" description="Disordered" evidence="1">
    <location>
        <begin position="29"/>
        <end position="280"/>
    </location>
</feature>
<name>A0A2P6NL28_9EUKA</name>
<feature type="compositionally biased region" description="Basic and acidic residues" evidence="1">
    <location>
        <begin position="190"/>
        <end position="227"/>
    </location>
</feature>
<evidence type="ECO:0000313" key="3">
    <source>
        <dbReference type="EMBL" id="PRP84653.1"/>
    </source>
</evidence>
<keyword evidence="2" id="KW-0472">Membrane</keyword>
<evidence type="ECO:0000256" key="1">
    <source>
        <dbReference type="SAM" id="MobiDB-lite"/>
    </source>
</evidence>
<feature type="region of interest" description="Disordered" evidence="1">
    <location>
        <begin position="297"/>
        <end position="325"/>
    </location>
</feature>
<dbReference type="InParanoid" id="A0A2P6NL28"/>
<feature type="compositionally biased region" description="Basic and acidic residues" evidence="1">
    <location>
        <begin position="106"/>
        <end position="115"/>
    </location>
</feature>
<accession>A0A2P6NL28</accession>
<dbReference type="AlphaFoldDB" id="A0A2P6NL28"/>
<keyword evidence="2" id="KW-1133">Transmembrane helix</keyword>